<dbReference type="InterPro" id="IPR000182">
    <property type="entry name" value="GNAT_dom"/>
</dbReference>
<proteinExistence type="predicted"/>
<evidence type="ECO:0000259" key="1">
    <source>
        <dbReference type="Pfam" id="PF13302"/>
    </source>
</evidence>
<name>A0A3L7K5G3_9BACI</name>
<sequence>MKNERIVLEGQYVELLPMEYEYLENLVQAGLDEQIWTYMPTKAANKDKMKMLVTQAMSNRETGVEYPFVIKSKEHDRIIGSTRFLDISLPNKNLEIGWTWLNPSVWRSAVNTECKLLLMEYCFETLGLNRVMLKTDSRNNRSRTAILRLGAKEEGTMRMHRVLEDGYIRDTVMFSVIKPEWPGVKERLIHYLKKA</sequence>
<protein>
    <submittedName>
        <fullName evidence="2">N-acetyltransferase</fullName>
    </submittedName>
</protein>
<dbReference type="SUPFAM" id="SSF55729">
    <property type="entry name" value="Acyl-CoA N-acyltransferases (Nat)"/>
    <property type="match status" value="1"/>
</dbReference>
<dbReference type="PANTHER" id="PTHR43610">
    <property type="entry name" value="BLL6696 PROTEIN"/>
    <property type="match status" value="1"/>
</dbReference>
<dbReference type="InterPro" id="IPR016181">
    <property type="entry name" value="Acyl_CoA_acyltransferase"/>
</dbReference>
<dbReference type="RefSeq" id="WP_121679454.1">
    <property type="nucleotide sequence ID" value="NZ_RCVZ01000002.1"/>
</dbReference>
<keyword evidence="2" id="KW-0808">Transferase</keyword>
<dbReference type="Gene3D" id="3.40.630.30">
    <property type="match status" value="1"/>
</dbReference>
<dbReference type="OrthoDB" id="9795199at2"/>
<dbReference type="PANTHER" id="PTHR43610:SF1">
    <property type="entry name" value="N-ACETYLTRANSFERASE DOMAIN-CONTAINING PROTEIN"/>
    <property type="match status" value="1"/>
</dbReference>
<dbReference type="EMBL" id="RCVZ01000002">
    <property type="protein sequence ID" value="RLQ97504.1"/>
    <property type="molecule type" value="Genomic_DNA"/>
</dbReference>
<evidence type="ECO:0000313" key="3">
    <source>
        <dbReference type="Proteomes" id="UP000276770"/>
    </source>
</evidence>
<dbReference type="AlphaFoldDB" id="A0A3L7K5G3"/>
<dbReference type="Pfam" id="PF13302">
    <property type="entry name" value="Acetyltransf_3"/>
    <property type="match status" value="1"/>
</dbReference>
<organism evidence="2 3">
    <name type="scientific">Falsibacillus albus</name>
    <dbReference type="NCBI Taxonomy" id="2478915"/>
    <lineage>
        <taxon>Bacteria</taxon>
        <taxon>Bacillati</taxon>
        <taxon>Bacillota</taxon>
        <taxon>Bacilli</taxon>
        <taxon>Bacillales</taxon>
        <taxon>Bacillaceae</taxon>
        <taxon>Falsibacillus</taxon>
    </lineage>
</organism>
<dbReference type="Proteomes" id="UP000276770">
    <property type="component" value="Unassembled WGS sequence"/>
</dbReference>
<evidence type="ECO:0000313" key="2">
    <source>
        <dbReference type="EMBL" id="RLQ97504.1"/>
    </source>
</evidence>
<gene>
    <name evidence="2" type="ORF">D9X91_04980</name>
</gene>
<accession>A0A3L7K5G3</accession>
<keyword evidence="3" id="KW-1185">Reference proteome</keyword>
<comment type="caution">
    <text evidence="2">The sequence shown here is derived from an EMBL/GenBank/DDBJ whole genome shotgun (WGS) entry which is preliminary data.</text>
</comment>
<feature type="domain" description="N-acetyltransferase" evidence="1">
    <location>
        <begin position="15"/>
        <end position="152"/>
    </location>
</feature>
<dbReference type="GO" id="GO:0016747">
    <property type="term" value="F:acyltransferase activity, transferring groups other than amino-acyl groups"/>
    <property type="evidence" value="ECO:0007669"/>
    <property type="project" value="InterPro"/>
</dbReference>
<reference evidence="2 3" key="1">
    <citation type="submission" date="2018-10" db="EMBL/GenBank/DDBJ databases">
        <title>Falsibacillus sp. genome draft.</title>
        <authorList>
            <person name="Shi S."/>
        </authorList>
    </citation>
    <scope>NUCLEOTIDE SEQUENCE [LARGE SCALE GENOMIC DNA]</scope>
    <source>
        <strain evidence="2 3">GY 10110</strain>
    </source>
</reference>